<dbReference type="GeneID" id="24438414"/>
<gene>
    <name evidence="1" type="ORF">TTHERM_000317189</name>
</gene>
<organism evidence="1 2">
    <name type="scientific">Tetrahymena thermophila (strain SB210)</name>
    <dbReference type="NCBI Taxonomy" id="312017"/>
    <lineage>
        <taxon>Eukaryota</taxon>
        <taxon>Sar</taxon>
        <taxon>Alveolata</taxon>
        <taxon>Ciliophora</taxon>
        <taxon>Intramacronucleata</taxon>
        <taxon>Oligohymenophorea</taxon>
        <taxon>Hymenostomatida</taxon>
        <taxon>Tetrahymenina</taxon>
        <taxon>Tetrahymenidae</taxon>
        <taxon>Tetrahymena</taxon>
    </lineage>
</organism>
<accession>W7XI82</accession>
<dbReference type="InParanoid" id="W7XI82"/>
<keyword evidence="2" id="KW-1185">Reference proteome</keyword>
<proteinExistence type="predicted"/>
<dbReference type="RefSeq" id="XP_012654393.1">
    <property type="nucleotide sequence ID" value="XM_012798939.1"/>
</dbReference>
<dbReference type="Proteomes" id="UP000009168">
    <property type="component" value="Unassembled WGS sequence"/>
</dbReference>
<protein>
    <submittedName>
        <fullName evidence="1">Uncharacterized protein</fullName>
    </submittedName>
</protein>
<evidence type="ECO:0000313" key="1">
    <source>
        <dbReference type="EMBL" id="EWS73084.1"/>
    </source>
</evidence>
<dbReference type="EMBL" id="GG662605">
    <property type="protein sequence ID" value="EWS73084.1"/>
    <property type="molecule type" value="Genomic_DNA"/>
</dbReference>
<evidence type="ECO:0000313" key="2">
    <source>
        <dbReference type="Proteomes" id="UP000009168"/>
    </source>
</evidence>
<dbReference type="KEGG" id="tet:TTHERM_000317189"/>
<name>W7XI82_TETTS</name>
<dbReference type="AlphaFoldDB" id="W7XI82"/>
<reference evidence="2" key="1">
    <citation type="journal article" date="2006" name="PLoS Biol.">
        <title>Macronuclear genome sequence of the ciliate Tetrahymena thermophila, a model eukaryote.</title>
        <authorList>
            <person name="Eisen J.A."/>
            <person name="Coyne R.S."/>
            <person name="Wu M."/>
            <person name="Wu D."/>
            <person name="Thiagarajan M."/>
            <person name="Wortman J.R."/>
            <person name="Badger J.H."/>
            <person name="Ren Q."/>
            <person name="Amedeo P."/>
            <person name="Jones K.M."/>
            <person name="Tallon L.J."/>
            <person name="Delcher A.L."/>
            <person name="Salzberg S.L."/>
            <person name="Silva J.C."/>
            <person name="Haas B.J."/>
            <person name="Majoros W.H."/>
            <person name="Farzad M."/>
            <person name="Carlton J.M."/>
            <person name="Smith R.K. Jr."/>
            <person name="Garg J."/>
            <person name="Pearlman R.E."/>
            <person name="Karrer K.M."/>
            <person name="Sun L."/>
            <person name="Manning G."/>
            <person name="Elde N.C."/>
            <person name="Turkewitz A.P."/>
            <person name="Asai D.J."/>
            <person name="Wilkes D.E."/>
            <person name="Wang Y."/>
            <person name="Cai H."/>
            <person name="Collins K."/>
            <person name="Stewart B.A."/>
            <person name="Lee S.R."/>
            <person name="Wilamowska K."/>
            <person name="Weinberg Z."/>
            <person name="Ruzzo W.L."/>
            <person name="Wloga D."/>
            <person name="Gaertig J."/>
            <person name="Frankel J."/>
            <person name="Tsao C.-C."/>
            <person name="Gorovsky M.A."/>
            <person name="Keeling P.J."/>
            <person name="Waller R.F."/>
            <person name="Patron N.J."/>
            <person name="Cherry J.M."/>
            <person name="Stover N.A."/>
            <person name="Krieger C.J."/>
            <person name="del Toro C."/>
            <person name="Ryder H.F."/>
            <person name="Williamson S.C."/>
            <person name="Barbeau R.A."/>
            <person name="Hamilton E.P."/>
            <person name="Orias E."/>
        </authorList>
    </citation>
    <scope>NUCLEOTIDE SEQUENCE [LARGE SCALE GENOMIC DNA]</scope>
    <source>
        <strain evidence="2">SB210</strain>
    </source>
</reference>
<sequence length="167" mass="19418">MYACYSAESKDYSYREYLEVFKCFKQIQLARFQLSIKLLFHQIRFLSLKSSIQQQGQSESDYIRSIACINRKSRNAKLSIKINTPSHQLLINIKDFHTFDQINSAGFSRLGNVLSYLQDIKKITTFHIQIEKLLFLIQVDQKLGFDDEINIVICNASSNLVLPEKVI</sequence>